<dbReference type="Pfam" id="PF05175">
    <property type="entry name" value="MTS"/>
    <property type="match status" value="1"/>
</dbReference>
<dbReference type="EMBL" id="CAEZYA010000040">
    <property type="protein sequence ID" value="CAB4711386.1"/>
    <property type="molecule type" value="Genomic_DNA"/>
</dbReference>
<evidence type="ECO:0000256" key="5">
    <source>
        <dbReference type="ARBA" id="ARBA00048391"/>
    </source>
</evidence>
<dbReference type="InterPro" id="IPR007848">
    <property type="entry name" value="Small_mtfrase_dom"/>
</dbReference>
<dbReference type="CDD" id="cd02440">
    <property type="entry name" value="AdoMet_MTases"/>
    <property type="match status" value="1"/>
</dbReference>
<dbReference type="GO" id="GO:0003676">
    <property type="term" value="F:nucleic acid binding"/>
    <property type="evidence" value="ECO:0007669"/>
    <property type="project" value="InterPro"/>
</dbReference>
<dbReference type="GO" id="GO:0032259">
    <property type="term" value="P:methylation"/>
    <property type="evidence" value="ECO:0007669"/>
    <property type="project" value="UniProtKB-KW"/>
</dbReference>
<dbReference type="PANTHER" id="PTHR18895">
    <property type="entry name" value="HEMK METHYLTRANSFERASE"/>
    <property type="match status" value="1"/>
</dbReference>
<evidence type="ECO:0000313" key="9">
    <source>
        <dbReference type="EMBL" id="CAB4775367.1"/>
    </source>
</evidence>
<proteinExistence type="predicted"/>
<gene>
    <name evidence="8" type="ORF">UFOPK2627_01059</name>
    <name evidence="9" type="ORF">UFOPK2879_01255</name>
    <name evidence="10" type="ORF">UFOPK3078_01310</name>
    <name evidence="11" type="ORF">UFOPK4337_01238</name>
</gene>
<evidence type="ECO:0000256" key="1">
    <source>
        <dbReference type="ARBA" id="ARBA00012771"/>
    </source>
</evidence>
<dbReference type="AlphaFoldDB" id="A0A6J6QKV8"/>
<dbReference type="GO" id="GO:0102559">
    <property type="term" value="F:peptide chain release factor N(5)-glutamine methyltransferase activity"/>
    <property type="evidence" value="ECO:0007669"/>
    <property type="project" value="UniProtKB-EC"/>
</dbReference>
<dbReference type="EC" id="2.1.1.297" evidence="1"/>
<dbReference type="EMBL" id="CAEZZN010000066">
    <property type="protein sequence ID" value="CAB4775367.1"/>
    <property type="molecule type" value="Genomic_DNA"/>
</dbReference>
<name>A0A6J6QKV8_9ZZZZ</name>
<dbReference type="Gene3D" id="1.10.8.10">
    <property type="entry name" value="DNA helicase RuvA subunit, C-terminal domain"/>
    <property type="match status" value="1"/>
</dbReference>
<protein>
    <recommendedName>
        <fullName evidence="1">peptide chain release factor N(5)-glutamine methyltransferase</fullName>
        <ecNumber evidence="1">2.1.1.297</ecNumber>
    </recommendedName>
</protein>
<accession>A0A6J6QKV8</accession>
<evidence type="ECO:0000313" key="8">
    <source>
        <dbReference type="EMBL" id="CAB4711386.1"/>
    </source>
</evidence>
<evidence type="ECO:0000313" key="11">
    <source>
        <dbReference type="EMBL" id="CAB5063205.1"/>
    </source>
</evidence>
<organism evidence="8">
    <name type="scientific">freshwater metagenome</name>
    <dbReference type="NCBI Taxonomy" id="449393"/>
    <lineage>
        <taxon>unclassified sequences</taxon>
        <taxon>metagenomes</taxon>
        <taxon>ecological metagenomes</taxon>
    </lineage>
</organism>
<evidence type="ECO:0000256" key="3">
    <source>
        <dbReference type="ARBA" id="ARBA00022679"/>
    </source>
</evidence>
<keyword evidence="2" id="KW-0489">Methyltransferase</keyword>
<dbReference type="SUPFAM" id="SSF53335">
    <property type="entry name" value="S-adenosyl-L-methionine-dependent methyltransferases"/>
    <property type="match status" value="1"/>
</dbReference>
<keyword evidence="4" id="KW-0949">S-adenosyl-L-methionine</keyword>
<dbReference type="InterPro" id="IPR040758">
    <property type="entry name" value="PrmC_N"/>
</dbReference>
<keyword evidence="3" id="KW-0808">Transferase</keyword>
<reference evidence="8" key="1">
    <citation type="submission" date="2020-05" db="EMBL/GenBank/DDBJ databases">
        <authorList>
            <person name="Chiriac C."/>
            <person name="Salcher M."/>
            <person name="Ghai R."/>
            <person name="Kavagutti S V."/>
        </authorList>
    </citation>
    <scope>NUCLEOTIDE SEQUENCE</scope>
</reference>
<evidence type="ECO:0000256" key="4">
    <source>
        <dbReference type="ARBA" id="ARBA00022691"/>
    </source>
</evidence>
<dbReference type="PANTHER" id="PTHR18895:SF74">
    <property type="entry name" value="MTRF1L RELEASE FACTOR GLUTAMINE METHYLTRANSFERASE"/>
    <property type="match status" value="1"/>
</dbReference>
<evidence type="ECO:0000259" key="6">
    <source>
        <dbReference type="Pfam" id="PF05175"/>
    </source>
</evidence>
<evidence type="ECO:0000256" key="2">
    <source>
        <dbReference type="ARBA" id="ARBA00022603"/>
    </source>
</evidence>
<dbReference type="EMBL" id="CAFAAU010000058">
    <property type="protein sequence ID" value="CAB4815305.1"/>
    <property type="molecule type" value="Genomic_DNA"/>
</dbReference>
<feature type="domain" description="Methyltransferase small" evidence="6">
    <location>
        <begin position="122"/>
        <end position="209"/>
    </location>
</feature>
<dbReference type="InterPro" id="IPR004556">
    <property type="entry name" value="HemK-like"/>
</dbReference>
<dbReference type="NCBIfam" id="TIGR03534">
    <property type="entry name" value="RF_mod_PrmC"/>
    <property type="match status" value="1"/>
</dbReference>
<dbReference type="InterPro" id="IPR050320">
    <property type="entry name" value="N5-glutamine_MTase"/>
</dbReference>
<evidence type="ECO:0000313" key="10">
    <source>
        <dbReference type="EMBL" id="CAB4815305.1"/>
    </source>
</evidence>
<sequence>MLIKLHVWRAQTKLMEIKSLLRVAKAQLAESGINEVDAEHLLAYVLGLSRMDLHNSVLVESTLATISDVDVIEEQFFNLLDRRLNHEPLQYLTGLAPFRYLEIEVGPGVLVPRPESELLVEAVLQHIANLPAPVSVIDLGAGSGALSLAIATEAPTARVIAVEKSPEALIWLKKNVSVIAQSVRVVEGDVADVLPGVKCDVVIANPPYIPDDAQLPRDVAGFEPHIALFGGPTGMELPRIFIQASARLLKPSGVLVIEHTEGQAIAIAGELAVDFEDIAVHDDLVGRPRWTSAVRR</sequence>
<dbReference type="InterPro" id="IPR029063">
    <property type="entry name" value="SAM-dependent_MTases_sf"/>
</dbReference>
<comment type="catalytic activity">
    <reaction evidence="5">
        <text>L-glutaminyl-[peptide chain release factor] + S-adenosyl-L-methionine = N(5)-methyl-L-glutaminyl-[peptide chain release factor] + S-adenosyl-L-homocysteine + H(+)</text>
        <dbReference type="Rhea" id="RHEA:42896"/>
        <dbReference type="Rhea" id="RHEA-COMP:10271"/>
        <dbReference type="Rhea" id="RHEA-COMP:10272"/>
        <dbReference type="ChEBI" id="CHEBI:15378"/>
        <dbReference type="ChEBI" id="CHEBI:30011"/>
        <dbReference type="ChEBI" id="CHEBI:57856"/>
        <dbReference type="ChEBI" id="CHEBI:59789"/>
        <dbReference type="ChEBI" id="CHEBI:61891"/>
        <dbReference type="EC" id="2.1.1.297"/>
    </reaction>
</comment>
<dbReference type="EMBL" id="CAFBQM010000086">
    <property type="protein sequence ID" value="CAB5063205.1"/>
    <property type="molecule type" value="Genomic_DNA"/>
</dbReference>
<dbReference type="InterPro" id="IPR019874">
    <property type="entry name" value="RF_methyltr_PrmC"/>
</dbReference>
<dbReference type="Gene3D" id="3.40.50.150">
    <property type="entry name" value="Vaccinia Virus protein VP39"/>
    <property type="match status" value="1"/>
</dbReference>
<dbReference type="InterPro" id="IPR002052">
    <property type="entry name" value="DNA_methylase_N6_adenine_CS"/>
</dbReference>
<dbReference type="NCBIfam" id="TIGR00536">
    <property type="entry name" value="hemK_fam"/>
    <property type="match status" value="1"/>
</dbReference>
<dbReference type="PROSITE" id="PS00092">
    <property type="entry name" value="N6_MTASE"/>
    <property type="match status" value="1"/>
</dbReference>
<feature type="domain" description="Release factor glutamine methyltransferase N-terminal" evidence="7">
    <location>
        <begin position="20"/>
        <end position="94"/>
    </location>
</feature>
<evidence type="ECO:0000259" key="7">
    <source>
        <dbReference type="Pfam" id="PF17827"/>
    </source>
</evidence>
<dbReference type="Pfam" id="PF17827">
    <property type="entry name" value="PrmC_N"/>
    <property type="match status" value="1"/>
</dbReference>